<feature type="region of interest" description="Disordered" evidence="1">
    <location>
        <begin position="55"/>
        <end position="104"/>
    </location>
</feature>
<dbReference type="EMBL" id="MLGG01000020">
    <property type="protein sequence ID" value="KAK1456480.1"/>
    <property type="molecule type" value="Genomic_DNA"/>
</dbReference>
<accession>A0AAI9UI78</accession>
<name>A0AAI9UI78_9PEZI</name>
<feature type="compositionally biased region" description="Basic and acidic residues" evidence="1">
    <location>
        <begin position="56"/>
        <end position="71"/>
    </location>
</feature>
<dbReference type="AlphaFoldDB" id="A0AAI9UI78"/>
<feature type="compositionally biased region" description="Basic residues" evidence="1">
    <location>
        <begin position="25"/>
        <end position="34"/>
    </location>
</feature>
<evidence type="ECO:0000313" key="3">
    <source>
        <dbReference type="Proteomes" id="UP001239795"/>
    </source>
</evidence>
<evidence type="ECO:0008006" key="4">
    <source>
        <dbReference type="Google" id="ProtNLM"/>
    </source>
</evidence>
<feature type="region of interest" description="Disordered" evidence="1">
    <location>
        <begin position="1"/>
        <end position="35"/>
    </location>
</feature>
<comment type="caution">
    <text evidence="2">The sequence shown here is derived from an EMBL/GenBank/DDBJ whole genome shotgun (WGS) entry which is preliminary data.</text>
</comment>
<proteinExistence type="predicted"/>
<reference evidence="2 3" key="1">
    <citation type="submission" date="2016-10" db="EMBL/GenBank/DDBJ databases">
        <title>The genome sequence of Colletotrichum fioriniae PJ7.</title>
        <authorList>
            <person name="Baroncelli R."/>
        </authorList>
    </citation>
    <scope>NUCLEOTIDE SEQUENCE [LARGE SCALE GENOMIC DNA]</scope>
    <source>
        <strain evidence="2">Col 31</strain>
    </source>
</reference>
<sequence length="151" mass="16403">MPGPGGAIGSADRPGTGCRADTGRKRPAPGRRLHSGCCRKTYLHAFIVLGRRQHRRADQRLRRGKVRRCDENSSPGSVTTTAKPDTASASAVNGTTTPPSTRTNMVKTHDKSHLVRKMTTYKGITDNNQITSNEFLKQNKLSAQVARAYGS</sequence>
<organism evidence="2 3">
    <name type="scientific">Colletotrichum melonis</name>
    <dbReference type="NCBI Taxonomy" id="1209925"/>
    <lineage>
        <taxon>Eukaryota</taxon>
        <taxon>Fungi</taxon>
        <taxon>Dikarya</taxon>
        <taxon>Ascomycota</taxon>
        <taxon>Pezizomycotina</taxon>
        <taxon>Sordariomycetes</taxon>
        <taxon>Hypocreomycetidae</taxon>
        <taxon>Glomerellales</taxon>
        <taxon>Glomerellaceae</taxon>
        <taxon>Colletotrichum</taxon>
        <taxon>Colletotrichum acutatum species complex</taxon>
    </lineage>
</organism>
<dbReference type="Proteomes" id="UP001239795">
    <property type="component" value="Unassembled WGS sequence"/>
</dbReference>
<protein>
    <recommendedName>
        <fullName evidence="4">LysM domain-containing protein</fullName>
    </recommendedName>
</protein>
<evidence type="ECO:0000256" key="1">
    <source>
        <dbReference type="SAM" id="MobiDB-lite"/>
    </source>
</evidence>
<evidence type="ECO:0000313" key="2">
    <source>
        <dbReference type="EMBL" id="KAK1456480.1"/>
    </source>
</evidence>
<keyword evidence="3" id="KW-1185">Reference proteome</keyword>
<feature type="compositionally biased region" description="Polar residues" evidence="1">
    <location>
        <begin position="72"/>
        <end position="104"/>
    </location>
</feature>
<gene>
    <name evidence="2" type="ORF">CMEL01_16384</name>
</gene>